<gene>
    <name evidence="1" type="ORF">LLUT_LOCUS30744</name>
</gene>
<reference evidence="1 2" key="1">
    <citation type="submission" date="2024-03" db="EMBL/GenBank/DDBJ databases">
        <authorList>
            <person name="Martinez-Hernandez J."/>
        </authorList>
    </citation>
    <scope>NUCLEOTIDE SEQUENCE [LARGE SCALE GENOMIC DNA]</scope>
</reference>
<protein>
    <submittedName>
        <fullName evidence="1">Uncharacterized protein</fullName>
    </submittedName>
</protein>
<comment type="caution">
    <text evidence="1">The sequence shown here is derived from an EMBL/GenBank/DDBJ whole genome shotgun (WGS) entry which is preliminary data.</text>
</comment>
<sequence length="72" mass="7995">MDCIILGAMHTVPAMEIHRQIDDIRFLPALVDIRQYNIEDPKSPIGVDTDSGGLKVKPNFFVNFGAEPGAWI</sequence>
<accession>A0AAV1Y9B4</accession>
<dbReference type="Proteomes" id="UP001497480">
    <property type="component" value="Unassembled WGS sequence"/>
</dbReference>
<dbReference type="EMBL" id="CAXHTB010000022">
    <property type="protein sequence ID" value="CAL0329684.1"/>
    <property type="molecule type" value="Genomic_DNA"/>
</dbReference>
<evidence type="ECO:0000313" key="1">
    <source>
        <dbReference type="EMBL" id="CAL0329684.1"/>
    </source>
</evidence>
<organism evidence="1 2">
    <name type="scientific">Lupinus luteus</name>
    <name type="common">European yellow lupine</name>
    <dbReference type="NCBI Taxonomy" id="3873"/>
    <lineage>
        <taxon>Eukaryota</taxon>
        <taxon>Viridiplantae</taxon>
        <taxon>Streptophyta</taxon>
        <taxon>Embryophyta</taxon>
        <taxon>Tracheophyta</taxon>
        <taxon>Spermatophyta</taxon>
        <taxon>Magnoliopsida</taxon>
        <taxon>eudicotyledons</taxon>
        <taxon>Gunneridae</taxon>
        <taxon>Pentapetalae</taxon>
        <taxon>rosids</taxon>
        <taxon>fabids</taxon>
        <taxon>Fabales</taxon>
        <taxon>Fabaceae</taxon>
        <taxon>Papilionoideae</taxon>
        <taxon>50 kb inversion clade</taxon>
        <taxon>genistoids sensu lato</taxon>
        <taxon>core genistoids</taxon>
        <taxon>Genisteae</taxon>
        <taxon>Lupinus</taxon>
    </lineage>
</organism>
<evidence type="ECO:0000313" key="2">
    <source>
        <dbReference type="Proteomes" id="UP001497480"/>
    </source>
</evidence>
<dbReference type="AlphaFoldDB" id="A0AAV1Y9B4"/>
<proteinExistence type="predicted"/>
<keyword evidence="2" id="KW-1185">Reference proteome</keyword>
<name>A0AAV1Y9B4_LUPLU</name>